<dbReference type="Proteomes" id="UP001151532">
    <property type="component" value="Chromosome 2"/>
</dbReference>
<reference evidence="2" key="2">
    <citation type="journal article" date="2023" name="Int. J. Mol. Sci.">
        <title>De Novo Assembly and Annotation of 11 Diverse Shrub Willow (Salix) Genomes Reveals Novel Gene Organization in Sex-Linked Regions.</title>
        <authorList>
            <person name="Hyden B."/>
            <person name="Feng K."/>
            <person name="Yates T.B."/>
            <person name="Jawdy S."/>
            <person name="Cereghino C."/>
            <person name="Smart L.B."/>
            <person name="Muchero W."/>
        </authorList>
    </citation>
    <scope>NUCLEOTIDE SEQUENCE</scope>
    <source>
        <tissue evidence="2">Shoot tip</tissue>
    </source>
</reference>
<dbReference type="EMBL" id="JAPFFK010000019">
    <property type="protein sequence ID" value="KAJ6685206.1"/>
    <property type="molecule type" value="Genomic_DNA"/>
</dbReference>
<keyword evidence="3" id="KW-1185">Reference proteome</keyword>
<accession>A0A9Q0PBV4</accession>
<reference evidence="2" key="1">
    <citation type="submission" date="2022-11" db="EMBL/GenBank/DDBJ databases">
        <authorList>
            <person name="Hyden B.L."/>
            <person name="Feng K."/>
            <person name="Yates T."/>
            <person name="Jawdy S."/>
            <person name="Smart L.B."/>
            <person name="Muchero W."/>
        </authorList>
    </citation>
    <scope>NUCLEOTIDE SEQUENCE</scope>
    <source>
        <tissue evidence="2">Shoot tip</tissue>
    </source>
</reference>
<organism evidence="2 3">
    <name type="scientific">Salix purpurea</name>
    <name type="common">Purple osier willow</name>
    <dbReference type="NCBI Taxonomy" id="77065"/>
    <lineage>
        <taxon>Eukaryota</taxon>
        <taxon>Viridiplantae</taxon>
        <taxon>Streptophyta</taxon>
        <taxon>Embryophyta</taxon>
        <taxon>Tracheophyta</taxon>
        <taxon>Spermatophyta</taxon>
        <taxon>Magnoliopsida</taxon>
        <taxon>eudicotyledons</taxon>
        <taxon>Gunneridae</taxon>
        <taxon>Pentapetalae</taxon>
        <taxon>rosids</taxon>
        <taxon>fabids</taxon>
        <taxon>Malpighiales</taxon>
        <taxon>Salicaceae</taxon>
        <taxon>Saliceae</taxon>
        <taxon>Salix</taxon>
    </lineage>
</organism>
<keyword evidence="1" id="KW-0472">Membrane</keyword>
<protein>
    <submittedName>
        <fullName evidence="2">Uncharacterized protein</fullName>
    </submittedName>
</protein>
<name>A0A9Q0PBV4_SALPP</name>
<feature type="transmembrane region" description="Helical" evidence="1">
    <location>
        <begin position="40"/>
        <end position="62"/>
    </location>
</feature>
<evidence type="ECO:0000313" key="3">
    <source>
        <dbReference type="Proteomes" id="UP001151532"/>
    </source>
</evidence>
<gene>
    <name evidence="2" type="ORF">OIU79_015300</name>
</gene>
<sequence>MIKSVEKFLVDILSSSMEIRFIDGIKSGAFVDCYGGVFRIWYGSCLMVASLSSLVVLVFGGFADEGDESEDQDKVLRDYDRGAAIREISQGFEVDESTKEGRVGGCGQGLCGVVLTSGFEYGRILSDGVPL</sequence>
<dbReference type="AlphaFoldDB" id="A0A9Q0PBV4"/>
<proteinExistence type="predicted"/>
<keyword evidence="1" id="KW-1133">Transmembrane helix</keyword>
<comment type="caution">
    <text evidence="2">The sequence shown here is derived from an EMBL/GenBank/DDBJ whole genome shotgun (WGS) entry which is preliminary data.</text>
</comment>
<keyword evidence="1" id="KW-0812">Transmembrane</keyword>
<evidence type="ECO:0000313" key="2">
    <source>
        <dbReference type="EMBL" id="KAJ6685206.1"/>
    </source>
</evidence>
<evidence type="ECO:0000256" key="1">
    <source>
        <dbReference type="SAM" id="Phobius"/>
    </source>
</evidence>